<sequence length="162" mass="17771">MLRRILSSGRNGVLPGTGQLAHGPHPASFPLDSGDMSHASDSALYAQWVEFLGWLQEEAAARGLSFEKVADFPDYIYRMERPYELPTTIMSVSLSAGGQPQMVAAVSPRYADLKAVSLRLMGGSKHWHLHAGDGILLEGKRPFTRERLRMLLDGVLRGVQAV</sequence>
<dbReference type="Pfam" id="PF11497">
    <property type="entry name" value="NADH_Oxid_Nqo15"/>
    <property type="match status" value="1"/>
</dbReference>
<proteinExistence type="predicted"/>
<feature type="region of interest" description="Disordered" evidence="1">
    <location>
        <begin position="13"/>
        <end position="33"/>
    </location>
</feature>
<dbReference type="SUPFAM" id="SSF55387">
    <property type="entry name" value="Frataxin/Nqo15-like"/>
    <property type="match status" value="1"/>
</dbReference>
<reference evidence="3" key="1">
    <citation type="journal article" date="2019" name="Int. J. Syst. Evol. Microbiol.">
        <title>The Global Catalogue of Microorganisms (GCM) 10K type strain sequencing project: providing services to taxonomists for standard genome sequencing and annotation.</title>
        <authorList>
            <consortium name="The Broad Institute Genomics Platform"/>
            <consortium name="The Broad Institute Genome Sequencing Center for Infectious Disease"/>
            <person name="Wu L."/>
            <person name="Ma J."/>
        </authorList>
    </citation>
    <scope>NUCLEOTIDE SEQUENCE [LARGE SCALE GENOMIC DNA]</scope>
    <source>
        <strain evidence="3">JCM 30331</strain>
    </source>
</reference>
<dbReference type="InterPro" id="IPR038458">
    <property type="entry name" value="NADH_quinone_OxRdtase_su15_sf"/>
</dbReference>
<protein>
    <submittedName>
        <fullName evidence="2">NADH dehydrogenase</fullName>
    </submittedName>
</protein>
<dbReference type="InterPro" id="IPR021093">
    <property type="entry name" value="NADH_quinone_OxRdtase_su15"/>
</dbReference>
<organism evidence="2 3">
    <name type="scientific">Deinococcus malanensis</name>
    <dbReference type="NCBI Taxonomy" id="1706855"/>
    <lineage>
        <taxon>Bacteria</taxon>
        <taxon>Thermotogati</taxon>
        <taxon>Deinococcota</taxon>
        <taxon>Deinococci</taxon>
        <taxon>Deinococcales</taxon>
        <taxon>Deinococcaceae</taxon>
        <taxon>Deinococcus</taxon>
    </lineage>
</organism>
<evidence type="ECO:0000313" key="3">
    <source>
        <dbReference type="Proteomes" id="UP000647587"/>
    </source>
</evidence>
<gene>
    <name evidence="2" type="ORF">GCM10008955_12760</name>
</gene>
<comment type="caution">
    <text evidence="2">The sequence shown here is derived from an EMBL/GenBank/DDBJ whole genome shotgun (WGS) entry which is preliminary data.</text>
</comment>
<name>A0ABQ2EQF7_9DEIO</name>
<keyword evidence="3" id="KW-1185">Reference proteome</keyword>
<dbReference type="Proteomes" id="UP000647587">
    <property type="component" value="Unassembled WGS sequence"/>
</dbReference>
<evidence type="ECO:0000256" key="1">
    <source>
        <dbReference type="SAM" id="MobiDB-lite"/>
    </source>
</evidence>
<accession>A0ABQ2EQF7</accession>
<dbReference type="Gene3D" id="3.30.920.80">
    <property type="entry name" value="NADH-quinone oxidoreductase, subunit 15"/>
    <property type="match status" value="1"/>
</dbReference>
<dbReference type="InterPro" id="IPR036524">
    <property type="entry name" value="Frataxin/CyaY_sf"/>
</dbReference>
<dbReference type="EMBL" id="BMPP01000004">
    <property type="protein sequence ID" value="GGK20789.1"/>
    <property type="molecule type" value="Genomic_DNA"/>
</dbReference>
<evidence type="ECO:0000313" key="2">
    <source>
        <dbReference type="EMBL" id="GGK20789.1"/>
    </source>
</evidence>